<evidence type="ECO:0000259" key="1">
    <source>
        <dbReference type="PROSITE" id="PS51819"/>
    </source>
</evidence>
<gene>
    <name evidence="2" type="ORF">KJP28_15270</name>
</gene>
<dbReference type="Pfam" id="PF00903">
    <property type="entry name" value="Glyoxalase"/>
    <property type="match status" value="1"/>
</dbReference>
<dbReference type="Proteomes" id="UP000756530">
    <property type="component" value="Unassembled WGS sequence"/>
</dbReference>
<dbReference type="InterPro" id="IPR037523">
    <property type="entry name" value="VOC_core"/>
</dbReference>
<accession>A0ABS6T4X7</accession>
<dbReference type="GO" id="GO:0051213">
    <property type="term" value="F:dioxygenase activity"/>
    <property type="evidence" value="ECO:0007669"/>
    <property type="project" value="UniProtKB-KW"/>
</dbReference>
<sequence>MIPHIQGLHHVTAFAGPAPENDAFFTGSLGLRRVKTTVNFDNPHVYHLYFGDRAGTPGTVMTHFPDRKWKQGQRGTGEVGVVAFAVPKGSLDDWWERLDGGAMVEAFGEKRLHFPGPDGEMLALVEAEDPREGWTALPDSMAITGFHSVDLCLADPRPTLELLTAMGYREAGREGATTRMTMEAPVGVIDITHAPDLPKSVEGAGSVHHIAFATPDDETQRAVREAVIDMGLRPTEVRDRNYFHSIYFREPGGVLFEVATLDIGFDVDEPVETLGEALKLPKEHEHLREELKNVLEPIPNLRMEA</sequence>
<keyword evidence="2" id="KW-0223">Dioxygenase</keyword>
<organism evidence="2 3">
    <name type="scientific">Maritimibacter dapengensis</name>
    <dbReference type="NCBI Taxonomy" id="2836868"/>
    <lineage>
        <taxon>Bacteria</taxon>
        <taxon>Pseudomonadati</taxon>
        <taxon>Pseudomonadota</taxon>
        <taxon>Alphaproteobacteria</taxon>
        <taxon>Rhodobacterales</taxon>
        <taxon>Roseobacteraceae</taxon>
        <taxon>Maritimibacter</taxon>
    </lineage>
</organism>
<dbReference type="RefSeq" id="WP_218393502.1">
    <property type="nucleotide sequence ID" value="NZ_JAHUZE010000004.1"/>
</dbReference>
<reference evidence="2 3" key="1">
    <citation type="submission" date="2021-05" db="EMBL/GenBank/DDBJ databases">
        <title>Culturable bacteria isolated from Daya Bay.</title>
        <authorList>
            <person name="Zheng W."/>
            <person name="Yu S."/>
            <person name="Huang Y."/>
        </authorList>
    </citation>
    <scope>NUCLEOTIDE SEQUENCE [LARGE SCALE GENOMIC DNA]</scope>
    <source>
        <strain evidence="2 3">DP4N28-5</strain>
    </source>
</reference>
<keyword evidence="3" id="KW-1185">Reference proteome</keyword>
<dbReference type="InterPro" id="IPR004360">
    <property type="entry name" value="Glyas_Fos-R_dOase_dom"/>
</dbReference>
<dbReference type="CDD" id="cd08347">
    <property type="entry name" value="PcpA_C_like"/>
    <property type="match status" value="1"/>
</dbReference>
<comment type="caution">
    <text evidence="2">The sequence shown here is derived from an EMBL/GenBank/DDBJ whole genome shotgun (WGS) entry which is preliminary data.</text>
</comment>
<evidence type="ECO:0000313" key="2">
    <source>
        <dbReference type="EMBL" id="MBV7380290.1"/>
    </source>
</evidence>
<name>A0ABS6T4X7_9RHOB</name>
<evidence type="ECO:0000313" key="3">
    <source>
        <dbReference type="Proteomes" id="UP000756530"/>
    </source>
</evidence>
<protein>
    <submittedName>
        <fullName evidence="2">Ring-cleaving dioxygenase</fullName>
    </submittedName>
</protein>
<feature type="domain" description="VOC" evidence="1">
    <location>
        <begin position="145"/>
        <end position="261"/>
    </location>
</feature>
<proteinExistence type="predicted"/>
<dbReference type="PANTHER" id="PTHR36110">
    <property type="entry name" value="RING-CLEAVING DIOXYGENASE MHQE-RELATED"/>
    <property type="match status" value="1"/>
</dbReference>
<dbReference type="EMBL" id="JAHUZE010000004">
    <property type="protein sequence ID" value="MBV7380290.1"/>
    <property type="molecule type" value="Genomic_DNA"/>
</dbReference>
<keyword evidence="2" id="KW-0560">Oxidoreductase</keyword>
<dbReference type="PROSITE" id="PS51819">
    <property type="entry name" value="VOC"/>
    <property type="match status" value="1"/>
</dbReference>
<dbReference type="PANTHER" id="PTHR36110:SF2">
    <property type="entry name" value="RING-CLEAVING DIOXYGENASE MHQE-RELATED"/>
    <property type="match status" value="1"/>
</dbReference>
<dbReference type="InterPro" id="IPR052537">
    <property type="entry name" value="Extradiol_RC_dioxygenase"/>
</dbReference>